<dbReference type="SUPFAM" id="SSF56801">
    <property type="entry name" value="Acetyl-CoA synthetase-like"/>
    <property type="match status" value="1"/>
</dbReference>
<accession>A0ABP6KY07</accession>
<dbReference type="InterPro" id="IPR009081">
    <property type="entry name" value="PP-bd_ACP"/>
</dbReference>
<sequence length="682" mass="70556">MVTTVPMTPNPSLDPSPDPASEPMPGSGGGAGSVREPGTGRSRAGSAHRSPAPAPDAVAVSGPGGELTYRELSRRVGDLAAVLRERGVGPETPVGLCMERTTGMVVALLAVWAAGGAYVPLDPAFPEDRLALMREDAGIGLVLTQPGVDRRLLAGVPDVLSLTAGGEVPPAPGGTSASGAALPSSGLPVSDLSAPGLPVPGLSGPAGSGLAYVLYTSGSTGRPKGVEVPGRAVANLLASFADRLGLLPEDRWLAVTTLSFDISVLELLLPLACGARVVVASAEQAADGPALRALAVAERITVMQATPATWRILLEAGGVPETVRLRLCGGEALPRDLADALLAPGADLWNVYGPTETTVWSTAGTVEPSPAGIDLGGPIAETFLYVLDERGLPVPDGEAGELHIGGDGLARGYRGMPGPTAARFLPDPFAGRPGARMYATGDLVRNAPDGRLEYLGRADRQVKIRGFRVELGEIETVMHSVERVRRAAAGVCDGPDGLPRLVAYVVPAWPPAPEGLWETLRDRLRASLPEYMVPAHLVTLDALPLTPNGKLDRAALPAPDWTASPATPYRAPSTPAEDELATMWAEVLGVDRPIGVDDDFFELGGHSLTAAQIIARVQSRFGAAVPIVALFENPTVAGLARCLDDLDDDDLDLSEIAALRDQLDGLDADELAAIFDELAPGS</sequence>
<dbReference type="RefSeq" id="WP_344901662.1">
    <property type="nucleotide sequence ID" value="NZ_BAAAWD010000015.1"/>
</dbReference>
<evidence type="ECO:0000256" key="3">
    <source>
        <dbReference type="SAM" id="MobiDB-lite"/>
    </source>
</evidence>
<feature type="region of interest" description="Disordered" evidence="3">
    <location>
        <begin position="1"/>
        <end position="64"/>
    </location>
</feature>
<dbReference type="Pfam" id="PF13193">
    <property type="entry name" value="AMP-binding_C"/>
    <property type="match status" value="1"/>
</dbReference>
<dbReference type="InterPro" id="IPR045851">
    <property type="entry name" value="AMP-bd_C_sf"/>
</dbReference>
<keyword evidence="1" id="KW-0596">Phosphopantetheine</keyword>
<dbReference type="SMART" id="SM00823">
    <property type="entry name" value="PKS_PP"/>
    <property type="match status" value="1"/>
</dbReference>
<dbReference type="PROSITE" id="PS50075">
    <property type="entry name" value="CARRIER"/>
    <property type="match status" value="1"/>
</dbReference>
<feature type="domain" description="Carrier" evidence="4">
    <location>
        <begin position="571"/>
        <end position="647"/>
    </location>
</feature>
<dbReference type="Gene3D" id="3.40.50.1820">
    <property type="entry name" value="alpha/beta hydrolase"/>
    <property type="match status" value="1"/>
</dbReference>
<dbReference type="InterPro" id="IPR029058">
    <property type="entry name" value="AB_hydrolase_fold"/>
</dbReference>
<keyword evidence="2" id="KW-0597">Phosphoprotein</keyword>
<dbReference type="InterPro" id="IPR006162">
    <property type="entry name" value="Ppantetheine_attach_site"/>
</dbReference>
<comment type="caution">
    <text evidence="5">The sequence shown here is derived from an EMBL/GenBank/DDBJ whole genome shotgun (WGS) entry which is preliminary data.</text>
</comment>
<dbReference type="InterPro" id="IPR000873">
    <property type="entry name" value="AMP-dep_synth/lig_dom"/>
</dbReference>
<evidence type="ECO:0000256" key="1">
    <source>
        <dbReference type="ARBA" id="ARBA00022450"/>
    </source>
</evidence>
<dbReference type="PANTHER" id="PTHR45527:SF1">
    <property type="entry name" value="FATTY ACID SYNTHASE"/>
    <property type="match status" value="1"/>
</dbReference>
<dbReference type="InterPro" id="IPR020845">
    <property type="entry name" value="AMP-binding_CS"/>
</dbReference>
<dbReference type="PROSITE" id="PS00012">
    <property type="entry name" value="PHOSPHOPANTETHEINE"/>
    <property type="match status" value="1"/>
</dbReference>
<dbReference type="InterPro" id="IPR036736">
    <property type="entry name" value="ACP-like_sf"/>
</dbReference>
<dbReference type="PROSITE" id="PS00455">
    <property type="entry name" value="AMP_BINDING"/>
    <property type="match status" value="1"/>
</dbReference>
<dbReference type="InterPro" id="IPR020806">
    <property type="entry name" value="PKS_PP-bd"/>
</dbReference>
<evidence type="ECO:0000256" key="2">
    <source>
        <dbReference type="ARBA" id="ARBA00022553"/>
    </source>
</evidence>
<evidence type="ECO:0000313" key="6">
    <source>
        <dbReference type="Proteomes" id="UP001499930"/>
    </source>
</evidence>
<dbReference type="SUPFAM" id="SSF47336">
    <property type="entry name" value="ACP-like"/>
    <property type="match status" value="1"/>
</dbReference>
<proteinExistence type="predicted"/>
<evidence type="ECO:0000313" key="5">
    <source>
        <dbReference type="EMBL" id="GAA3026722.1"/>
    </source>
</evidence>
<dbReference type="Gene3D" id="3.40.50.980">
    <property type="match status" value="2"/>
</dbReference>
<reference evidence="6" key="1">
    <citation type="journal article" date="2019" name="Int. J. Syst. Evol. Microbiol.">
        <title>The Global Catalogue of Microorganisms (GCM) 10K type strain sequencing project: providing services to taxonomists for standard genome sequencing and annotation.</title>
        <authorList>
            <consortium name="The Broad Institute Genomics Platform"/>
            <consortium name="The Broad Institute Genome Sequencing Center for Infectious Disease"/>
            <person name="Wu L."/>
            <person name="Ma J."/>
        </authorList>
    </citation>
    <scope>NUCLEOTIDE SEQUENCE [LARGE SCALE GENOMIC DNA]</scope>
    <source>
        <strain evidence="6">JCM 3106</strain>
    </source>
</reference>
<evidence type="ECO:0000259" key="4">
    <source>
        <dbReference type="PROSITE" id="PS50075"/>
    </source>
</evidence>
<organism evidence="5 6">
    <name type="scientific">Streptosporangium longisporum</name>
    <dbReference type="NCBI Taxonomy" id="46187"/>
    <lineage>
        <taxon>Bacteria</taxon>
        <taxon>Bacillati</taxon>
        <taxon>Actinomycetota</taxon>
        <taxon>Actinomycetes</taxon>
        <taxon>Streptosporangiales</taxon>
        <taxon>Streptosporangiaceae</taxon>
        <taxon>Streptosporangium</taxon>
    </lineage>
</organism>
<dbReference type="Proteomes" id="UP001499930">
    <property type="component" value="Unassembled WGS sequence"/>
</dbReference>
<dbReference type="PANTHER" id="PTHR45527">
    <property type="entry name" value="NONRIBOSOMAL PEPTIDE SYNTHETASE"/>
    <property type="match status" value="1"/>
</dbReference>
<dbReference type="SMART" id="SM01294">
    <property type="entry name" value="PKS_PP_betabranch"/>
    <property type="match status" value="1"/>
</dbReference>
<name>A0ABP6KY07_9ACTN</name>
<dbReference type="Gene3D" id="3.30.300.30">
    <property type="match status" value="1"/>
</dbReference>
<dbReference type="Pfam" id="PF00550">
    <property type="entry name" value="PP-binding"/>
    <property type="match status" value="1"/>
</dbReference>
<dbReference type="Gene3D" id="2.30.38.10">
    <property type="entry name" value="Luciferase, Domain 3"/>
    <property type="match status" value="1"/>
</dbReference>
<feature type="compositionally biased region" description="Pro residues" evidence="3">
    <location>
        <begin position="8"/>
        <end position="22"/>
    </location>
</feature>
<dbReference type="InterPro" id="IPR010071">
    <property type="entry name" value="AA_adenyl_dom"/>
</dbReference>
<dbReference type="Pfam" id="PF00501">
    <property type="entry name" value="AMP-binding"/>
    <property type="match status" value="1"/>
</dbReference>
<dbReference type="EMBL" id="BAAAWD010000015">
    <property type="protein sequence ID" value="GAA3026722.1"/>
    <property type="molecule type" value="Genomic_DNA"/>
</dbReference>
<dbReference type="InterPro" id="IPR025110">
    <property type="entry name" value="AMP-bd_C"/>
</dbReference>
<gene>
    <name evidence="5" type="ORF">GCM10017559_60950</name>
</gene>
<protein>
    <recommendedName>
        <fullName evidence="4">Carrier domain-containing protein</fullName>
    </recommendedName>
</protein>
<dbReference type="NCBIfam" id="TIGR01733">
    <property type="entry name" value="AA-adenyl-dom"/>
    <property type="match status" value="1"/>
</dbReference>
<keyword evidence="6" id="KW-1185">Reference proteome</keyword>